<organism evidence="1 2">
    <name type="scientific">Advenella kashmirensis (strain DSM 17095 / LMG 22695 / WT001)</name>
    <name type="common">Tetrathiobacter kashmirensis</name>
    <dbReference type="NCBI Taxonomy" id="1036672"/>
    <lineage>
        <taxon>Bacteria</taxon>
        <taxon>Pseudomonadati</taxon>
        <taxon>Pseudomonadota</taxon>
        <taxon>Betaproteobacteria</taxon>
        <taxon>Burkholderiales</taxon>
        <taxon>Alcaligenaceae</taxon>
    </lineage>
</organism>
<dbReference type="HOGENOM" id="CLU_3401771_0_0_4"/>
<accession>I3UF09</accession>
<sequence length="30" mass="3156">MMERVEVLKGPGTLMYGISPTAVSAETSIS</sequence>
<proteinExistence type="predicted"/>
<dbReference type="EMBL" id="CP003555">
    <property type="protein sequence ID" value="AFK63597.1"/>
    <property type="molecule type" value="Genomic_DNA"/>
</dbReference>
<evidence type="ECO:0000313" key="2">
    <source>
        <dbReference type="Proteomes" id="UP000005267"/>
    </source>
</evidence>
<name>I3UF09_ADVKW</name>
<reference evidence="1 2" key="1">
    <citation type="journal article" date="2011" name="J. Bacteriol.">
        <title>Whole-genome shotgun sequencing of the sulfur-oxidizing chemoautotroph Tetrathiobacter kashmirensis.</title>
        <authorList>
            <person name="Ghosh W."/>
            <person name="George A."/>
            <person name="Agarwal A."/>
            <person name="Raj P."/>
            <person name="Alam M."/>
            <person name="Pyne P."/>
            <person name="Das Gupta S.K."/>
        </authorList>
    </citation>
    <scope>NUCLEOTIDE SEQUENCE [LARGE SCALE GENOMIC DNA]</scope>
    <source>
        <strain evidence="1 2">WT001</strain>
    </source>
</reference>
<protein>
    <submittedName>
        <fullName evidence="1">Uncharacterized protein</fullName>
    </submittedName>
</protein>
<reference evidence="2" key="2">
    <citation type="journal article" date="2013" name="PLoS ONE">
        <title>Genome implosion elicits host-confinement in Alcaligenaceae: evidence from the comparative genomics of Tetrathiobacter kashmirensis, a pathogen in the making.</title>
        <authorList>
            <person name="Ghosh W."/>
            <person name="Alam M."/>
            <person name="Roy C."/>
            <person name="Pyne P."/>
            <person name="George A."/>
            <person name="Chakraborty R."/>
            <person name="Majumder S."/>
            <person name="Agarwal A."/>
            <person name="Chakraborty S."/>
            <person name="Majumdar S."/>
            <person name="Gupta S.K."/>
        </authorList>
    </citation>
    <scope>NUCLEOTIDE SEQUENCE [LARGE SCALE GENOMIC DNA]</scope>
    <source>
        <strain evidence="2">WT001</strain>
    </source>
</reference>
<dbReference type="Proteomes" id="UP000005267">
    <property type="component" value="Chromosome"/>
</dbReference>
<dbReference type="KEGG" id="aka:TKWG_18830"/>
<evidence type="ECO:0000313" key="1">
    <source>
        <dbReference type="EMBL" id="AFK63597.1"/>
    </source>
</evidence>
<dbReference type="AlphaFoldDB" id="I3UF09"/>
<gene>
    <name evidence="1" type="ordered locus">TKWG_18830</name>
</gene>
<keyword evidence="2" id="KW-1185">Reference proteome</keyword>
<dbReference type="STRING" id="1036672.TKWG_18830"/>